<reference evidence="1" key="1">
    <citation type="journal article" date="2013" name="Genetics">
        <title>The draft genome and transcriptome of Panagrellus redivivus are shaped by the harsh demands of a free-living lifestyle.</title>
        <authorList>
            <person name="Srinivasan J."/>
            <person name="Dillman A.R."/>
            <person name="Macchietto M.G."/>
            <person name="Heikkinen L."/>
            <person name="Lakso M."/>
            <person name="Fracchia K.M."/>
            <person name="Antoshechkin I."/>
            <person name="Mortazavi A."/>
            <person name="Wong G."/>
            <person name="Sternberg P.W."/>
        </authorList>
    </citation>
    <scope>NUCLEOTIDE SEQUENCE [LARGE SCALE GENOMIC DNA]</scope>
    <source>
        <strain evidence="1">MT8872</strain>
    </source>
</reference>
<protein>
    <submittedName>
        <fullName evidence="2">SCP domain-containing protein</fullName>
    </submittedName>
</protein>
<reference evidence="2" key="2">
    <citation type="submission" date="2020-10" db="UniProtKB">
        <authorList>
            <consortium name="WormBaseParasite"/>
        </authorList>
    </citation>
    <scope>IDENTIFICATION</scope>
</reference>
<dbReference type="WBParaSite" id="Pan_g23370.t1">
    <property type="protein sequence ID" value="Pan_g23370.t1"/>
    <property type="gene ID" value="Pan_g23370"/>
</dbReference>
<accession>A0A7E4VNN8</accession>
<sequence length="69" mass="7788">MPATGICSMMNGVATKLVHQHDDFISLWTEWEHKMNEWAKNGMGQCYQWDEGDFGPKGLQNGANQGVIF</sequence>
<proteinExistence type="predicted"/>
<evidence type="ECO:0000313" key="2">
    <source>
        <dbReference type="WBParaSite" id="Pan_g23370.t1"/>
    </source>
</evidence>
<dbReference type="AlphaFoldDB" id="A0A7E4VNN8"/>
<organism evidence="1 2">
    <name type="scientific">Panagrellus redivivus</name>
    <name type="common">Microworm</name>
    <dbReference type="NCBI Taxonomy" id="6233"/>
    <lineage>
        <taxon>Eukaryota</taxon>
        <taxon>Metazoa</taxon>
        <taxon>Ecdysozoa</taxon>
        <taxon>Nematoda</taxon>
        <taxon>Chromadorea</taxon>
        <taxon>Rhabditida</taxon>
        <taxon>Tylenchina</taxon>
        <taxon>Panagrolaimomorpha</taxon>
        <taxon>Panagrolaimoidea</taxon>
        <taxon>Panagrolaimidae</taxon>
        <taxon>Panagrellus</taxon>
    </lineage>
</organism>
<evidence type="ECO:0000313" key="1">
    <source>
        <dbReference type="Proteomes" id="UP000492821"/>
    </source>
</evidence>
<keyword evidence="1" id="KW-1185">Reference proteome</keyword>
<dbReference type="Proteomes" id="UP000492821">
    <property type="component" value="Unassembled WGS sequence"/>
</dbReference>
<name>A0A7E4VNN8_PANRE</name>